<feature type="region of interest" description="Disordered" evidence="6">
    <location>
        <begin position="128"/>
        <end position="164"/>
    </location>
</feature>
<gene>
    <name evidence="9" type="primary">107368394</name>
</gene>
<accession>T1KXN0</accession>
<keyword evidence="3" id="KW-0805">Transcription regulation</keyword>
<dbReference type="KEGG" id="tut:107368394"/>
<evidence type="ECO:0000256" key="2">
    <source>
        <dbReference type="ARBA" id="ARBA00010427"/>
    </source>
</evidence>
<organism evidence="9 10">
    <name type="scientific">Tetranychus urticae</name>
    <name type="common">Two-spotted spider mite</name>
    <dbReference type="NCBI Taxonomy" id="32264"/>
    <lineage>
        <taxon>Eukaryota</taxon>
        <taxon>Metazoa</taxon>
        <taxon>Ecdysozoa</taxon>
        <taxon>Arthropoda</taxon>
        <taxon>Chelicerata</taxon>
        <taxon>Arachnida</taxon>
        <taxon>Acari</taxon>
        <taxon>Acariformes</taxon>
        <taxon>Trombidiformes</taxon>
        <taxon>Prostigmata</taxon>
        <taxon>Eleutherengona</taxon>
        <taxon>Raphignathae</taxon>
        <taxon>Tetranychoidea</taxon>
        <taxon>Tetranychidae</taxon>
        <taxon>Tetranychus</taxon>
    </lineage>
</organism>
<dbReference type="InterPro" id="IPR007852">
    <property type="entry name" value="Cdc73/Parafibromin"/>
</dbReference>
<reference evidence="9" key="2">
    <citation type="submission" date="2015-06" db="UniProtKB">
        <authorList>
            <consortium name="EnsemblMetazoa"/>
        </authorList>
    </citation>
    <scope>IDENTIFICATION</scope>
</reference>
<evidence type="ECO:0000256" key="6">
    <source>
        <dbReference type="SAM" id="MobiDB-lite"/>
    </source>
</evidence>
<dbReference type="OMA" id="CAFHLKY"/>
<dbReference type="AlphaFoldDB" id="T1KXN0"/>
<evidence type="ECO:0000256" key="4">
    <source>
        <dbReference type="ARBA" id="ARBA00023163"/>
    </source>
</evidence>
<keyword evidence="5" id="KW-0539">Nucleus</keyword>
<evidence type="ECO:0000313" key="10">
    <source>
        <dbReference type="Proteomes" id="UP000015104"/>
    </source>
</evidence>
<keyword evidence="10" id="KW-1185">Reference proteome</keyword>
<evidence type="ECO:0000256" key="5">
    <source>
        <dbReference type="ARBA" id="ARBA00023242"/>
    </source>
</evidence>
<dbReference type="PANTHER" id="PTHR12466">
    <property type="entry name" value="CDC73 DOMAIN PROTEIN"/>
    <property type="match status" value="1"/>
</dbReference>
<evidence type="ECO:0000256" key="1">
    <source>
        <dbReference type="ARBA" id="ARBA00004123"/>
    </source>
</evidence>
<feature type="domain" description="Paf1 complex subunit Cdc73 N-terminal" evidence="8">
    <location>
        <begin position="1"/>
        <end position="397"/>
    </location>
</feature>
<dbReference type="PANTHER" id="PTHR12466:SF8">
    <property type="entry name" value="PARAFIBROMIN"/>
    <property type="match status" value="1"/>
</dbReference>
<evidence type="ECO:0000256" key="3">
    <source>
        <dbReference type="ARBA" id="ARBA00023015"/>
    </source>
</evidence>
<dbReference type="Proteomes" id="UP000015104">
    <property type="component" value="Unassembled WGS sequence"/>
</dbReference>
<evidence type="ECO:0000313" key="9">
    <source>
        <dbReference type="EnsemblMetazoa" id="tetur26g00750.1"/>
    </source>
</evidence>
<dbReference type="Gene3D" id="3.40.50.11990">
    <property type="entry name" value="RNA polymerase II accessory factor, Cdc73 C-terminal domain"/>
    <property type="match status" value="1"/>
</dbReference>
<dbReference type="GO" id="GO:0016593">
    <property type="term" value="C:Cdc73/Paf1 complex"/>
    <property type="evidence" value="ECO:0007669"/>
    <property type="project" value="InterPro"/>
</dbReference>
<dbReference type="OrthoDB" id="2186602at2759"/>
<dbReference type="EMBL" id="CAEY01000696">
    <property type="status" value="NOT_ANNOTATED_CDS"/>
    <property type="molecule type" value="Genomic_DNA"/>
</dbReference>
<proteinExistence type="inferred from homology"/>
<dbReference type="HOGENOM" id="CLU_025849_0_1_1"/>
<dbReference type="GO" id="GO:0000993">
    <property type="term" value="F:RNA polymerase II complex binding"/>
    <property type="evidence" value="ECO:0007669"/>
    <property type="project" value="TreeGrafter"/>
</dbReference>
<dbReference type="GO" id="GO:0032968">
    <property type="term" value="P:positive regulation of transcription elongation by RNA polymerase II"/>
    <property type="evidence" value="ECO:0007669"/>
    <property type="project" value="TreeGrafter"/>
</dbReference>
<dbReference type="InterPro" id="IPR031336">
    <property type="entry name" value="CDC73_C"/>
</dbReference>
<protein>
    <recommendedName>
        <fullName evidence="11">Cell division control protein 73 C-terminal domain-containing protein</fullName>
    </recommendedName>
</protein>
<dbReference type="Pfam" id="PF16050">
    <property type="entry name" value="CDC73_N"/>
    <property type="match status" value="1"/>
</dbReference>
<comment type="similarity">
    <text evidence="2">Belongs to the CDC73 family.</text>
</comment>
<dbReference type="InterPro" id="IPR032041">
    <property type="entry name" value="Cdc73_N"/>
</dbReference>
<evidence type="ECO:0000259" key="7">
    <source>
        <dbReference type="Pfam" id="PF05179"/>
    </source>
</evidence>
<dbReference type="STRING" id="32264.T1KXN0"/>
<dbReference type="FunFam" id="3.40.50.11990:FF:000002">
    <property type="entry name" value="protein CDC73 homolog"/>
    <property type="match status" value="1"/>
</dbReference>
<feature type="domain" description="Cell division control protein 73 C-terminal" evidence="7">
    <location>
        <begin position="478"/>
        <end position="629"/>
    </location>
</feature>
<sequence length="639" mass="70755">MADPLSLLRQYNVSKKDIIEKNDYICFGESCWPKNVKTNYLSYGSSRDGPNKDYYTLECLYFFLRNKEMQHPAYVRQAAAQGVPVVRRPDRKDLLAYLTGESATSQSIDRSAPLELPIPLHEIQAKFGKEDSEKGPVGALGKLGSGDATRAEAAEDEGESDPKKLKIDSKHFLTEAKKQFSDRLDAPKIKKSELIEAAGGQTGAGILGLRGIGSAASSSATSLKEALTLEQIASLKAKRMAKKRMTIIDAENEFEKEGANLTGSAAAPASSLTGPSSILYKYDANVTREIQSKERVWRNRSTILVSSGKNFAKSIFPIIQAIKVREEGSSAINQRKPPGNAPIGGGYMGNQMNGPNANSMASRIPNSTPMGGSSMNPNMPPPNMMMSQQYNRYDQERFNRSAPSNEFRIDTTGSYHGFNLKNVTDIPNSNIPDMNSNGTGLNHPSTPALSKVLSSIPSPMTSVMNQSIPGAGNKKRTSKTPIIIIPSTTTSLITLANAKAILQDLKYLDSNSADMPRDNEILIQRRKQGEITTVPYRVINNILKLGDGDWERVVAVFVQGPAWQFKGWPWDGNPVEIFSRIKAFHLKWDEMKLDTNVSKWNVEVIQLSRNKRHLDRANLLKFWSSLDTFMIKNKHYLRF</sequence>
<name>T1KXN0_TETUR</name>
<dbReference type="GO" id="GO:0006368">
    <property type="term" value="P:transcription elongation by RNA polymerase II"/>
    <property type="evidence" value="ECO:0007669"/>
    <property type="project" value="InterPro"/>
</dbReference>
<dbReference type="EnsemblMetazoa" id="tetur26g00750.1">
    <property type="protein sequence ID" value="tetur26g00750.1"/>
    <property type="gene ID" value="tetur26g00750"/>
</dbReference>
<dbReference type="InterPro" id="IPR038103">
    <property type="entry name" value="CDC73_C_sf"/>
</dbReference>
<dbReference type="Pfam" id="PF05179">
    <property type="entry name" value="CDC73_C"/>
    <property type="match status" value="1"/>
</dbReference>
<comment type="subcellular location">
    <subcellularLocation>
        <location evidence="1">Nucleus</location>
    </subcellularLocation>
</comment>
<evidence type="ECO:0008006" key="11">
    <source>
        <dbReference type="Google" id="ProtNLM"/>
    </source>
</evidence>
<dbReference type="eggNOG" id="KOG3786">
    <property type="taxonomic scope" value="Eukaryota"/>
</dbReference>
<reference evidence="10" key="1">
    <citation type="submission" date="2011-08" db="EMBL/GenBank/DDBJ databases">
        <authorList>
            <person name="Rombauts S."/>
        </authorList>
    </citation>
    <scope>NUCLEOTIDE SEQUENCE</scope>
    <source>
        <strain evidence="10">London</strain>
    </source>
</reference>
<keyword evidence="4" id="KW-0804">Transcription</keyword>
<evidence type="ECO:0000259" key="8">
    <source>
        <dbReference type="Pfam" id="PF16050"/>
    </source>
</evidence>